<protein>
    <submittedName>
        <fullName evidence="2">Uncharacterized protein</fullName>
    </submittedName>
</protein>
<dbReference type="RefSeq" id="XP_040758842.1">
    <property type="nucleotide sequence ID" value="XM_040913369.1"/>
</dbReference>
<dbReference type="GeneID" id="63830397"/>
<proteinExistence type="predicted"/>
<evidence type="ECO:0000313" key="2">
    <source>
        <dbReference type="EMBL" id="KZT01102.1"/>
    </source>
</evidence>
<keyword evidence="3" id="KW-1185">Reference proteome</keyword>
<dbReference type="EMBL" id="KV427670">
    <property type="protein sequence ID" value="KZT01102.1"/>
    <property type="molecule type" value="Genomic_DNA"/>
</dbReference>
<reference evidence="2 3" key="1">
    <citation type="journal article" date="2016" name="Mol. Biol. Evol.">
        <title>Comparative Genomics of Early-Diverging Mushroom-Forming Fungi Provides Insights into the Origins of Lignocellulose Decay Capabilities.</title>
        <authorList>
            <person name="Nagy L.G."/>
            <person name="Riley R."/>
            <person name="Tritt A."/>
            <person name="Adam C."/>
            <person name="Daum C."/>
            <person name="Floudas D."/>
            <person name="Sun H."/>
            <person name="Yadav J.S."/>
            <person name="Pangilinan J."/>
            <person name="Larsson K.H."/>
            <person name="Matsuura K."/>
            <person name="Barry K."/>
            <person name="Labutti K."/>
            <person name="Kuo R."/>
            <person name="Ohm R.A."/>
            <person name="Bhattacharya S.S."/>
            <person name="Shirouzu T."/>
            <person name="Yoshinaga Y."/>
            <person name="Martin F.M."/>
            <person name="Grigoriev I.V."/>
            <person name="Hibbett D.S."/>
        </authorList>
    </citation>
    <scope>NUCLEOTIDE SEQUENCE [LARGE SCALE GENOMIC DNA]</scope>
    <source>
        <strain evidence="2 3">93-53</strain>
    </source>
</reference>
<accession>A0A165BI32</accession>
<evidence type="ECO:0000256" key="1">
    <source>
        <dbReference type="SAM" id="Coils"/>
    </source>
</evidence>
<evidence type="ECO:0000313" key="3">
    <source>
        <dbReference type="Proteomes" id="UP000076871"/>
    </source>
</evidence>
<dbReference type="InParanoid" id="A0A165BI32"/>
<organism evidence="2 3">
    <name type="scientific">Laetiporus sulphureus 93-53</name>
    <dbReference type="NCBI Taxonomy" id="1314785"/>
    <lineage>
        <taxon>Eukaryota</taxon>
        <taxon>Fungi</taxon>
        <taxon>Dikarya</taxon>
        <taxon>Basidiomycota</taxon>
        <taxon>Agaricomycotina</taxon>
        <taxon>Agaricomycetes</taxon>
        <taxon>Polyporales</taxon>
        <taxon>Laetiporus</taxon>
    </lineage>
</organism>
<sequence length="303" mass="33049">MDTDYVEENILLPQVEDGLQGIQLIRDKLIEAIQPLLELLWQQTGTSAALIVGAPPQEGSNTFFIKILQSGKTQDASSHSWSQCEADAFHDHIIPSFTRFLAKTKPDACTVAMDASTPHADAPSEGVPQPQSQPVHSLGVVTANTSGTGDISTRQATAAGGAGLTSSLGSDIGESEVASDVDELTEEIDELVDDDKEASNTIQRITTGIPDWAREAHDFMMSKHLGIENGYSFKTAIRGLDAINRPPQVAHWLHVHRRMLSKLPVIESLDEYTHSWWLWWASLQPEWRKNDISGHPILGGGGD</sequence>
<name>A0A165BI32_9APHY</name>
<dbReference type="OrthoDB" id="2746120at2759"/>
<dbReference type="Proteomes" id="UP000076871">
    <property type="component" value="Unassembled WGS sequence"/>
</dbReference>
<gene>
    <name evidence="2" type="ORF">LAESUDRAFT_764026</name>
</gene>
<dbReference type="AlphaFoldDB" id="A0A165BI32"/>
<keyword evidence="1" id="KW-0175">Coiled coil</keyword>
<feature type="coiled-coil region" evidence="1">
    <location>
        <begin position="174"/>
        <end position="201"/>
    </location>
</feature>